<dbReference type="EMBL" id="QLMK01000008">
    <property type="protein sequence ID" value="RAK27855.1"/>
    <property type="molecule type" value="Genomic_DNA"/>
</dbReference>
<reference evidence="12 13" key="1">
    <citation type="submission" date="2018-06" db="EMBL/GenBank/DDBJ databases">
        <title>Genomic Encyclopedia of Type Strains, Phase IV (KMG-IV): sequencing the most valuable type-strain genomes for metagenomic binning, comparative biology and taxonomic classification.</title>
        <authorList>
            <person name="Goeker M."/>
        </authorList>
    </citation>
    <scope>NUCLEOTIDE SEQUENCE [LARGE SCALE GENOMIC DNA]</scope>
    <source>
        <strain evidence="12 13">DSM 26720</strain>
    </source>
</reference>
<dbReference type="CDD" id="cd02758">
    <property type="entry name" value="MopB_Tetrathionate-Ra"/>
    <property type="match status" value="1"/>
</dbReference>
<dbReference type="CDD" id="cd02780">
    <property type="entry name" value="MopB_CT_Tetrathionate_Arsenate-R"/>
    <property type="match status" value="1"/>
</dbReference>
<evidence type="ECO:0000256" key="8">
    <source>
        <dbReference type="ARBA" id="ARBA00023004"/>
    </source>
</evidence>
<organism evidence="12 13">
    <name type="scientific">Falsochrobactrum ovis</name>
    <dbReference type="NCBI Taxonomy" id="1293442"/>
    <lineage>
        <taxon>Bacteria</taxon>
        <taxon>Pseudomonadati</taxon>
        <taxon>Pseudomonadota</taxon>
        <taxon>Alphaproteobacteria</taxon>
        <taxon>Hyphomicrobiales</taxon>
        <taxon>Brucellaceae</taxon>
        <taxon>Falsochrobactrum</taxon>
    </lineage>
</organism>
<dbReference type="GO" id="GO:0051539">
    <property type="term" value="F:4 iron, 4 sulfur cluster binding"/>
    <property type="evidence" value="ECO:0007669"/>
    <property type="project" value="UniProtKB-KW"/>
</dbReference>
<evidence type="ECO:0000256" key="4">
    <source>
        <dbReference type="ARBA" id="ARBA00022505"/>
    </source>
</evidence>
<gene>
    <name evidence="12" type="ORF">C7374_10860</name>
</gene>
<feature type="compositionally biased region" description="Low complexity" evidence="10">
    <location>
        <begin position="1"/>
        <end position="11"/>
    </location>
</feature>
<dbReference type="InterPro" id="IPR037946">
    <property type="entry name" value="MopB_CT_Tetrathionate"/>
</dbReference>
<dbReference type="Pfam" id="PF04879">
    <property type="entry name" value="Molybdop_Fe4S4"/>
    <property type="match status" value="1"/>
</dbReference>
<evidence type="ECO:0000256" key="1">
    <source>
        <dbReference type="ARBA" id="ARBA00001942"/>
    </source>
</evidence>
<dbReference type="AlphaFoldDB" id="A0A364JUR2"/>
<dbReference type="GO" id="GO:0046872">
    <property type="term" value="F:metal ion binding"/>
    <property type="evidence" value="ECO:0007669"/>
    <property type="project" value="UniProtKB-KW"/>
</dbReference>
<dbReference type="InterPro" id="IPR006311">
    <property type="entry name" value="TAT_signal"/>
</dbReference>
<dbReference type="Gene3D" id="3.40.50.740">
    <property type="match status" value="2"/>
</dbReference>
<evidence type="ECO:0000256" key="6">
    <source>
        <dbReference type="ARBA" id="ARBA00022729"/>
    </source>
</evidence>
<dbReference type="GO" id="GO:0043546">
    <property type="term" value="F:molybdopterin cofactor binding"/>
    <property type="evidence" value="ECO:0007669"/>
    <property type="project" value="InterPro"/>
</dbReference>
<dbReference type="PANTHER" id="PTHR43742">
    <property type="entry name" value="TRIMETHYLAMINE-N-OXIDE REDUCTASE"/>
    <property type="match status" value="1"/>
</dbReference>
<keyword evidence="13" id="KW-1185">Reference proteome</keyword>
<keyword evidence="6" id="KW-0732">Signal</keyword>
<dbReference type="Gene3D" id="2.20.25.90">
    <property type="entry name" value="ADC-like domains"/>
    <property type="match status" value="1"/>
</dbReference>
<dbReference type="InterPro" id="IPR006656">
    <property type="entry name" value="Mopterin_OxRdtase"/>
</dbReference>
<evidence type="ECO:0000256" key="3">
    <source>
        <dbReference type="ARBA" id="ARBA00022485"/>
    </source>
</evidence>
<name>A0A364JUR2_9HYPH</name>
<comment type="similarity">
    <text evidence="2">Belongs to the prokaryotic molybdopterin-containing oxidoreductase family.</text>
</comment>
<dbReference type="PROSITE" id="PS51318">
    <property type="entry name" value="TAT"/>
    <property type="match status" value="1"/>
</dbReference>
<keyword evidence="7" id="KW-0560">Oxidoreductase</keyword>
<evidence type="ECO:0000256" key="5">
    <source>
        <dbReference type="ARBA" id="ARBA00022723"/>
    </source>
</evidence>
<evidence type="ECO:0000259" key="11">
    <source>
        <dbReference type="PROSITE" id="PS51669"/>
    </source>
</evidence>
<dbReference type="Gene3D" id="3.40.228.10">
    <property type="entry name" value="Dimethylsulfoxide Reductase, domain 2"/>
    <property type="match status" value="1"/>
</dbReference>
<evidence type="ECO:0000256" key="7">
    <source>
        <dbReference type="ARBA" id="ARBA00023002"/>
    </source>
</evidence>
<proteinExistence type="inferred from homology"/>
<dbReference type="RefSeq" id="WP_111575604.1">
    <property type="nucleotide sequence ID" value="NZ_JBHEEY010000008.1"/>
</dbReference>
<dbReference type="SUPFAM" id="SSF50692">
    <property type="entry name" value="ADC-like"/>
    <property type="match status" value="1"/>
</dbReference>
<dbReference type="GO" id="GO:0016491">
    <property type="term" value="F:oxidoreductase activity"/>
    <property type="evidence" value="ECO:0007669"/>
    <property type="project" value="UniProtKB-KW"/>
</dbReference>
<keyword evidence="4" id="KW-0500">Molybdenum</keyword>
<keyword evidence="9" id="KW-0411">Iron-sulfur</keyword>
<dbReference type="PROSITE" id="PS51669">
    <property type="entry name" value="4FE4S_MOW_BIS_MGD"/>
    <property type="match status" value="1"/>
</dbReference>
<feature type="region of interest" description="Disordered" evidence="10">
    <location>
        <begin position="1"/>
        <end position="22"/>
    </location>
</feature>
<evidence type="ECO:0000256" key="10">
    <source>
        <dbReference type="SAM" id="MobiDB-lite"/>
    </source>
</evidence>
<evidence type="ECO:0000313" key="12">
    <source>
        <dbReference type="EMBL" id="RAK27855.1"/>
    </source>
</evidence>
<dbReference type="SMART" id="SM00926">
    <property type="entry name" value="Molybdop_Fe4S4"/>
    <property type="match status" value="1"/>
</dbReference>
<keyword evidence="8" id="KW-0408">Iron</keyword>
<sequence length="1059" mass="115578">MSNNDNNNSKNESPKGNNSKIDRRRLLLSGGVAVGGLTSFAAGYGQTVTKAAKGLLTGTAGTPTASATRGNSLKPELTIDKATGELIMAKDHVVSPSMCLGCWTACGVRVRVDQKNNRIVRVAGNPYHPLATTNPAPITDSVREVYTKLGGDSGLEGRATACARGASMFENQNSEFRVLQPMKRVGKRGEGKWETISFEQLIEEVVEGGDLFGEGHVDGFRAIYNHDKLIDEDNPEYGAVVNQLVVTEAANEGRTPLVQRFAQQAFGTVNTANHGAYCGQSYRVGTGASFGDLKGMPHGKPDWKNNRFALFIGTVPAQAGNPFQRMGRQLAENRSRTDGEGFEYVVVTPLLPATSSMALGSKNQWVGIKPSTDLALVMAMIRWIIENERYDAQFLAQPSPQAMERAGEACWTNATHLLIADEENPDFGKFLRAQDFGFEIPEPVEGEEPKQVYMVKDQSGELVPHLSDQPAQLFVDEIITLKDRPVRVKTALAMLRDHANRMELAEYSEICGIPVETIIEIATRFTSHGKRAAVNAHGGTMNGSGFYTAYAIAMLNTLIGNINVKGGLSIGEGAFGPFGRGPRYNFAQFKGKVQGKGVSLARHRSLRYEKSSEFARKKASGQSPYPAKAPWYPATGPTSSEMIASAVAGYPYPAKIWLNHISNPVYALNGFKNTVGEKLKDPKVIPQIISVDAFINETTALADYIVPDTLTYESWGHTTPWADVVQKSSTVRWPVIEPRVAKDARGQTVDFENFLISVALKLGLPGFGKDVIKDSEGNTHDLLSKEDFFLRGFANVAYAGGKPVPDATDDDMALTGVDRYQDALRAKLSNEEWRKVAFLMSRGGRFADEEKSWDGNKQVKTHPQALQLWHEPLATMRHAMTGERFVGCPTYFPPRLADGQAMRDVFTAKEWPFMVTSYKSNLMSSISIGVKRLRQVHPHNPIVLNREDAEELGIGVGDKITIETPGGQVTGVALLRDGIVRGTIAIEHGFGHWEMGGRSHLIDGHPTAVDDGARNGVNMNLLGFSDPTRPEAPNVWIDWVSGAVVRQGLPAKIYRADVG</sequence>
<dbReference type="InterPro" id="IPR050612">
    <property type="entry name" value="Prok_Mopterin_Oxidored"/>
</dbReference>
<dbReference type="InterPro" id="IPR006963">
    <property type="entry name" value="Mopterin_OxRdtase_4Fe-4S_dom"/>
</dbReference>
<dbReference type="SUPFAM" id="SSF53706">
    <property type="entry name" value="Formate dehydrogenase/DMSO reductase, domains 1-3"/>
    <property type="match status" value="1"/>
</dbReference>
<dbReference type="Gene3D" id="2.40.40.20">
    <property type="match status" value="1"/>
</dbReference>
<dbReference type="InterPro" id="IPR041929">
    <property type="entry name" value="Tetrathionate-R_A_N"/>
</dbReference>
<evidence type="ECO:0000256" key="9">
    <source>
        <dbReference type="ARBA" id="ARBA00023014"/>
    </source>
</evidence>
<accession>A0A364JUR2</accession>
<dbReference type="OrthoDB" id="9810782at2"/>
<dbReference type="Pfam" id="PF00384">
    <property type="entry name" value="Molybdopterin"/>
    <property type="match status" value="1"/>
</dbReference>
<keyword evidence="5" id="KW-0479">Metal-binding</keyword>
<dbReference type="InterPro" id="IPR006657">
    <property type="entry name" value="MoPterin_dinucl-bd_dom"/>
</dbReference>
<dbReference type="InterPro" id="IPR009010">
    <property type="entry name" value="Asp_de-COase-like_dom_sf"/>
</dbReference>
<comment type="caution">
    <text evidence="12">The sequence shown here is derived from an EMBL/GenBank/DDBJ whole genome shotgun (WGS) entry which is preliminary data.</text>
</comment>
<comment type="cofactor">
    <cofactor evidence="1">
        <name>Mo-bis(molybdopterin guanine dinucleotide)</name>
        <dbReference type="ChEBI" id="CHEBI:60539"/>
    </cofactor>
</comment>
<dbReference type="Pfam" id="PF01568">
    <property type="entry name" value="Molydop_binding"/>
    <property type="match status" value="1"/>
</dbReference>
<keyword evidence="3" id="KW-0004">4Fe-4S</keyword>
<dbReference type="PANTHER" id="PTHR43742:SF9">
    <property type="entry name" value="TETRATHIONATE REDUCTASE SUBUNIT A"/>
    <property type="match status" value="1"/>
</dbReference>
<protein>
    <submittedName>
        <fullName evidence="12">Tetrathionate reductase subunit A</fullName>
    </submittedName>
</protein>
<dbReference type="Proteomes" id="UP000249453">
    <property type="component" value="Unassembled WGS sequence"/>
</dbReference>
<feature type="domain" description="4Fe-4S Mo/W bis-MGD-type" evidence="11">
    <location>
        <begin position="92"/>
        <end position="176"/>
    </location>
</feature>
<evidence type="ECO:0000256" key="2">
    <source>
        <dbReference type="ARBA" id="ARBA00010312"/>
    </source>
</evidence>
<evidence type="ECO:0000313" key="13">
    <source>
        <dbReference type="Proteomes" id="UP000249453"/>
    </source>
</evidence>